<evidence type="ECO:0000256" key="2">
    <source>
        <dbReference type="SAM" id="MobiDB-lite"/>
    </source>
</evidence>
<feature type="domain" description="GPI inositol-deacylase winged helix" evidence="3">
    <location>
        <begin position="678"/>
        <end position="750"/>
    </location>
</feature>
<organism evidence="5 6">
    <name type="scientific">Pseudogymnoascus verrucosus</name>
    <dbReference type="NCBI Taxonomy" id="342668"/>
    <lineage>
        <taxon>Eukaryota</taxon>
        <taxon>Fungi</taxon>
        <taxon>Dikarya</taxon>
        <taxon>Ascomycota</taxon>
        <taxon>Pezizomycotina</taxon>
        <taxon>Leotiomycetes</taxon>
        <taxon>Thelebolales</taxon>
        <taxon>Thelebolaceae</taxon>
        <taxon>Pseudogymnoascus</taxon>
    </lineage>
</organism>
<dbReference type="InterPro" id="IPR027417">
    <property type="entry name" value="P-loop_NTPase"/>
</dbReference>
<keyword evidence="1" id="KW-0677">Repeat</keyword>
<dbReference type="Gene3D" id="2.130.10.10">
    <property type="entry name" value="YVTN repeat-like/Quinoprotein amine dehydrogenase"/>
    <property type="match status" value="2"/>
</dbReference>
<dbReference type="Gene3D" id="3.40.50.300">
    <property type="entry name" value="P-loop containing nucleotide triphosphate hydrolases"/>
    <property type="match status" value="1"/>
</dbReference>
<dbReference type="InterPro" id="IPR015943">
    <property type="entry name" value="WD40/YVTN_repeat-like_dom_sf"/>
</dbReference>
<dbReference type="PANTHER" id="PTHR10039">
    <property type="entry name" value="AMELOGENIN"/>
    <property type="match status" value="1"/>
</dbReference>
<evidence type="ECO:0000259" key="4">
    <source>
        <dbReference type="Pfam" id="PF24883"/>
    </source>
</evidence>
<dbReference type="SUPFAM" id="SSF50969">
    <property type="entry name" value="YVTN repeat-like/Quinoprotein amine dehydrogenase"/>
    <property type="match status" value="1"/>
</dbReference>
<protein>
    <recommendedName>
        <fullName evidence="7">DUF676 domain-containing protein</fullName>
    </recommendedName>
</protein>
<gene>
    <name evidence="5" type="ORF">VE01_04833</name>
</gene>
<reference evidence="6" key="2">
    <citation type="journal article" date="2018" name="Nat. Commun.">
        <title>Extreme sensitivity to ultraviolet light in the fungal pathogen causing white-nose syndrome of bats.</title>
        <authorList>
            <person name="Palmer J.M."/>
            <person name="Drees K.P."/>
            <person name="Foster J.T."/>
            <person name="Lindner D.L."/>
        </authorList>
    </citation>
    <scope>NUCLEOTIDE SEQUENCE [LARGE SCALE GENOMIC DNA]</scope>
    <source>
        <strain evidence="6">UAMH 10579</strain>
    </source>
</reference>
<feature type="compositionally biased region" description="Polar residues" evidence="2">
    <location>
        <begin position="64"/>
        <end position="77"/>
    </location>
</feature>
<feature type="region of interest" description="Disordered" evidence="2">
    <location>
        <begin position="1"/>
        <end position="88"/>
    </location>
</feature>
<evidence type="ECO:0008006" key="7">
    <source>
        <dbReference type="Google" id="ProtNLM"/>
    </source>
</evidence>
<dbReference type="Proteomes" id="UP000091956">
    <property type="component" value="Unassembled WGS sequence"/>
</dbReference>
<dbReference type="PANTHER" id="PTHR10039:SF16">
    <property type="entry name" value="GPI INOSITOL-DEACYLASE"/>
    <property type="match status" value="1"/>
</dbReference>
<dbReference type="InterPro" id="IPR001680">
    <property type="entry name" value="WD40_rpt"/>
</dbReference>
<proteinExistence type="predicted"/>
<keyword evidence="6" id="KW-1185">Reference proteome</keyword>
<dbReference type="Pfam" id="PF24883">
    <property type="entry name" value="NPHP3_N"/>
    <property type="match status" value="1"/>
</dbReference>
<reference evidence="5 6" key="1">
    <citation type="submission" date="2016-03" db="EMBL/GenBank/DDBJ databases">
        <title>Comparative genomics of Pseudogymnoascus destructans, the fungus causing white-nose syndrome of bats.</title>
        <authorList>
            <person name="Palmer J.M."/>
            <person name="Drees K.P."/>
            <person name="Foster J.T."/>
            <person name="Lindner D.L."/>
        </authorList>
    </citation>
    <scope>NUCLEOTIDE SEQUENCE [LARGE SCALE GENOMIC DNA]</scope>
    <source>
        <strain evidence="5 6">UAMH 10579</strain>
    </source>
</reference>
<feature type="compositionally biased region" description="Basic residues" evidence="2">
    <location>
        <begin position="1"/>
        <end position="11"/>
    </location>
</feature>
<evidence type="ECO:0000259" key="3">
    <source>
        <dbReference type="Pfam" id="PF22939"/>
    </source>
</evidence>
<dbReference type="RefSeq" id="XP_059319729.1">
    <property type="nucleotide sequence ID" value="XM_059463646.1"/>
</dbReference>
<dbReference type="SUPFAM" id="SSF52540">
    <property type="entry name" value="P-loop containing nucleoside triphosphate hydrolases"/>
    <property type="match status" value="1"/>
</dbReference>
<dbReference type="InterPro" id="IPR054471">
    <property type="entry name" value="GPIID_WHD"/>
</dbReference>
<name>A0A1B8GMF2_9PEZI</name>
<dbReference type="SMART" id="SM00320">
    <property type="entry name" value="WD40"/>
    <property type="match status" value="4"/>
</dbReference>
<dbReference type="SUPFAM" id="SSF53474">
    <property type="entry name" value="alpha/beta-Hydrolases"/>
    <property type="match status" value="1"/>
</dbReference>
<dbReference type="InterPro" id="IPR056884">
    <property type="entry name" value="NPHP3-like_N"/>
</dbReference>
<dbReference type="EMBL" id="KV460224">
    <property type="protein sequence ID" value="OBT97015.2"/>
    <property type="molecule type" value="Genomic_DNA"/>
</dbReference>
<feature type="region of interest" description="Disordered" evidence="2">
    <location>
        <begin position="1585"/>
        <end position="1609"/>
    </location>
</feature>
<dbReference type="InterPro" id="IPR029058">
    <property type="entry name" value="AB_hydrolase_fold"/>
</dbReference>
<dbReference type="SUPFAM" id="SSF50978">
    <property type="entry name" value="WD40 repeat-like"/>
    <property type="match status" value="1"/>
</dbReference>
<feature type="domain" description="Nephrocystin 3-like N-terminal" evidence="4">
    <location>
        <begin position="404"/>
        <end position="567"/>
    </location>
</feature>
<dbReference type="Gene3D" id="3.40.50.1820">
    <property type="entry name" value="alpha/beta hydrolase"/>
    <property type="match status" value="1"/>
</dbReference>
<dbReference type="InterPro" id="IPR011044">
    <property type="entry name" value="Quino_amine_DH_bsu"/>
</dbReference>
<dbReference type="Pfam" id="PF22939">
    <property type="entry name" value="WHD_GPIID"/>
    <property type="match status" value="1"/>
</dbReference>
<evidence type="ECO:0000313" key="6">
    <source>
        <dbReference type="Proteomes" id="UP000091956"/>
    </source>
</evidence>
<dbReference type="GeneID" id="28838219"/>
<feature type="compositionally biased region" description="Basic and acidic residues" evidence="2">
    <location>
        <begin position="12"/>
        <end position="30"/>
    </location>
</feature>
<evidence type="ECO:0000313" key="5">
    <source>
        <dbReference type="EMBL" id="OBT97015.2"/>
    </source>
</evidence>
<evidence type="ECO:0000256" key="1">
    <source>
        <dbReference type="ARBA" id="ARBA00022737"/>
    </source>
</evidence>
<accession>A0A1B8GMF2</accession>
<sequence>MKTFLRRKKRHGDGDGSKNHSADDELRDSDGTASSNVTAHPPLPLLFRHSHQSTQSGHKDSTHEQQPVSQPKLSSNIEVRKPPAKDPLGLEVIYRPPGEHKVDIVFVHGLGGGSRRTWSKGSNPDNFWPLNLLPFEAEIEEARISTFGYNGTFNGPGIRNLMLFSELSKDFLYNLKYASYESEQGTKYFGIGEKPIIFIAHSMGGLIVKEAYLEGQIDFRYKEIIKSVSSIIFLSTPHRGSNMPETLHKIFGVTNINYHTKYLEDLVPRSQVLQSLNDRFRHVASNLQIVSFYETLPTAIVMRKMMVLEKDSSILGYPGEISKPLNADHRGVCKFDGPNDPNYVSVRNVIQSLIKSHKPNVMLVAEEVQESSVPKVSFDFEAYLSAPESPERDYNFFRDRWTPGTCNWILKNATFKDWLQDTRRNPRVLWINGNAASGKSILSSFVINHMAQLGWSCQYFFIRFENNKKRTLNNMMRSLACQLARSIPEYAQRLRQLQVTGADLKTADFQSLWLWLYQRSLVTLGIKRPLFWIIDGVDEAENPESIVRVFLKLYSATIPIRVLVVSRPTHEISSSFQKLQKQIHSDKIHIEGNQEDVLSYITNEMNLAGESPYREDIIRQILEKAHGNFLWARFAVEKINKCHTRLDVKAALNELPLGMEGLYDRMANTIQTQPNGNNQTLSKIILVWATCSQRSLSVEELRDALGKDRPLDIYRAITDVCGGFVVIDNEEKVSMIHATAVEYLFQKDREDHQLVINQKTANDELFKSCILCLMDPKLRSRVNRNDPPVFLDYAMNFWFIHLAHGSATETDVLMLLFRFLQEPHVLTWISIAAKKKQLRGLIEAPRHMVAVANMLSELHIQDDNAIEQHKAIELLTSWATDLVNVVGKFGSYLTKDPDSIYKLIPPFCPENSAIYRQFGWMEMQALSVSGTSATETWDECLACFSFGPDDDASTILATGNHIAIVVYTSSSSHIYLYSSITFKEERQLIHPEWVHEIRAGQIGDHLITYGRKAIKVWKISTGECIKTINNEANNPMPQALLFHDQRNRILVLGKDRCIISISINDGDTAEWKINPSIIDRSPDDTKLKEPICSAFSPDGNMIAFGYSGHLVTVWETQTQKVVSKLSMKFHKENMTIPKYIDGEIDNLLWHPSSGEIIGLQRDGLLFKWDPYDDESIIKVRVEQAYRLAISPDGSRLATGDAEHVIKIFATADLSLLHSLSTQGSIRSLSFSTNSRRVYDVRGGYGNVWEPSGLVDPTSVVGSLSHKEEYQFSRAQNITTLYGQSMAPIYCYGTENGPGMLREIGSRAVWQLKNGLDDVPIHKLALSDNGSLAAIADMSGRVSIKVISKDDQESGDLQIHHDFAINIGRSSGVISRLLFHPGGGQLFVDTTRAIYTINITSHAVISSKFVRRMMKTQWICHPTNPDYILGFSDTLVYVINWDNVEEVKTFGYFPPRQELHPKSSSYKLVHNQEYNDRASEGEQVPNSKTRGPDILLEILHHELLGQPGRVYLGFSVADIKVGSDGKGSLVGDTEAPSNKLPYTILPQNVTSHIREPLALLSHGRLVFLDTEQWICTWTLSSAVTKAPQAHSNSEREDAAPAASERPQVVSDHKKETYRSIEKYYFLPADWVTSGDGQACSIMRDGTLLCPVRGHISTVQCARLRTYFSS</sequence>
<dbReference type="InterPro" id="IPR036322">
    <property type="entry name" value="WD40_repeat_dom_sf"/>
</dbReference>